<evidence type="ECO:0000313" key="3">
    <source>
        <dbReference type="Proteomes" id="UP001178662"/>
    </source>
</evidence>
<feature type="transmembrane region" description="Helical" evidence="1">
    <location>
        <begin position="36"/>
        <end position="55"/>
    </location>
</feature>
<organism evidence="2 3">
    <name type="scientific">Candidatus Cohnella colombiensis</name>
    <dbReference type="NCBI Taxonomy" id="3121368"/>
    <lineage>
        <taxon>Bacteria</taxon>
        <taxon>Bacillati</taxon>
        <taxon>Bacillota</taxon>
        <taxon>Bacilli</taxon>
        <taxon>Bacillales</taxon>
        <taxon>Paenibacillaceae</taxon>
        <taxon>Cohnella</taxon>
    </lineage>
</organism>
<accession>A0AA95JAZ3</accession>
<keyword evidence="3" id="KW-1185">Reference proteome</keyword>
<dbReference type="Proteomes" id="UP001178662">
    <property type="component" value="Chromosome"/>
</dbReference>
<keyword evidence="1" id="KW-1133">Transmembrane helix</keyword>
<sequence length="144" mass="15939">MDFDINAWQQFLQDNWIIAVIALVLIFIIMKLVKTVLKWVLVIAVVVGFFAYGGYSIKDLENIGTKVTSEMKDQAIKSMAGEAKEATYEDLADGAYVIKTTNLELTGVKNSGEITVKLRGISLGTWKMEGEVKDFVVKARAASK</sequence>
<dbReference type="EMBL" id="CP119317">
    <property type="protein sequence ID" value="WEK53436.1"/>
    <property type="molecule type" value="Genomic_DNA"/>
</dbReference>
<keyword evidence="1" id="KW-0812">Transmembrane</keyword>
<dbReference type="AlphaFoldDB" id="A0AA95JAZ3"/>
<evidence type="ECO:0000313" key="2">
    <source>
        <dbReference type="EMBL" id="WEK53436.1"/>
    </source>
</evidence>
<protein>
    <submittedName>
        <fullName evidence="2">Uncharacterized protein</fullName>
    </submittedName>
</protein>
<reference evidence="2" key="1">
    <citation type="submission" date="2023-03" db="EMBL/GenBank/DDBJ databases">
        <title>Andean soil-derived lignocellulolytic bacterial consortium as a source of novel taxa and putative plastic-active enzymes.</title>
        <authorList>
            <person name="Diaz-Garcia L."/>
            <person name="Chuvochina M."/>
            <person name="Feuerriegel G."/>
            <person name="Bunk B."/>
            <person name="Sproer C."/>
            <person name="Streit W.R."/>
            <person name="Rodriguez L.M."/>
            <person name="Overmann J."/>
            <person name="Jimenez D.J."/>
        </authorList>
    </citation>
    <scope>NUCLEOTIDE SEQUENCE</scope>
    <source>
        <strain evidence="2">MAG 2441</strain>
    </source>
</reference>
<proteinExistence type="predicted"/>
<evidence type="ECO:0000256" key="1">
    <source>
        <dbReference type="SAM" id="Phobius"/>
    </source>
</evidence>
<gene>
    <name evidence="2" type="ORF">P0Y55_12690</name>
</gene>
<name>A0AA95JAZ3_9BACL</name>
<feature type="transmembrane region" description="Helical" evidence="1">
    <location>
        <begin position="12"/>
        <end position="30"/>
    </location>
</feature>
<keyword evidence="1" id="KW-0472">Membrane</keyword>